<evidence type="ECO:0000313" key="4">
    <source>
        <dbReference type="Proteomes" id="UP000501568"/>
    </source>
</evidence>
<feature type="transmembrane region" description="Helical" evidence="1">
    <location>
        <begin position="45"/>
        <end position="66"/>
    </location>
</feature>
<dbReference type="KEGG" id="spzr:G5C33_15095"/>
<keyword evidence="4" id="KW-1185">Reference proteome</keyword>
<dbReference type="EMBL" id="CP049109">
    <property type="protein sequence ID" value="QIG80984.1"/>
    <property type="molecule type" value="Genomic_DNA"/>
</dbReference>
<keyword evidence="1" id="KW-1133">Transmembrane helix</keyword>
<evidence type="ECO:0000259" key="2">
    <source>
        <dbReference type="Pfam" id="PF14219"/>
    </source>
</evidence>
<feature type="domain" description="DUF4328" evidence="2">
    <location>
        <begin position="38"/>
        <end position="140"/>
    </location>
</feature>
<reference evidence="3 4" key="1">
    <citation type="submission" date="2020-02" db="EMBL/GenBank/DDBJ databases">
        <authorList>
            <person name="Zheng R.K."/>
            <person name="Sun C.M."/>
        </authorList>
    </citation>
    <scope>NUCLEOTIDE SEQUENCE [LARGE SCALE GENOMIC DNA]</scope>
    <source>
        <strain evidence="4">zrk23</strain>
    </source>
</reference>
<gene>
    <name evidence="3" type="ORF">G5C33_15095</name>
</gene>
<accession>A0A6G6Y7R5</accession>
<name>A0A6G6Y7R5_9SPHN</name>
<evidence type="ECO:0000256" key="1">
    <source>
        <dbReference type="SAM" id="Phobius"/>
    </source>
</evidence>
<feature type="transmembrane region" description="Helical" evidence="1">
    <location>
        <begin position="6"/>
        <end position="33"/>
    </location>
</feature>
<dbReference type="AlphaFoldDB" id="A0A6G6Y7R5"/>
<feature type="transmembrane region" description="Helical" evidence="1">
    <location>
        <begin position="147"/>
        <end position="168"/>
    </location>
</feature>
<dbReference type="Proteomes" id="UP000501568">
    <property type="component" value="Chromosome"/>
</dbReference>
<keyword evidence="1" id="KW-0472">Membrane</keyword>
<dbReference type="Pfam" id="PF14219">
    <property type="entry name" value="DUF4328"/>
    <property type="match status" value="1"/>
</dbReference>
<keyword evidence="1" id="KW-0812">Transmembrane</keyword>
<evidence type="ECO:0000313" key="3">
    <source>
        <dbReference type="EMBL" id="QIG80984.1"/>
    </source>
</evidence>
<dbReference type="RefSeq" id="WP_165327910.1">
    <property type="nucleotide sequence ID" value="NZ_CP049109.1"/>
</dbReference>
<dbReference type="InterPro" id="IPR025565">
    <property type="entry name" value="DUF4328"/>
</dbReference>
<proteinExistence type="predicted"/>
<protein>
    <submittedName>
        <fullName evidence="3">DUF4328 domain-containing protein</fullName>
    </submittedName>
</protein>
<feature type="transmembrane region" description="Helical" evidence="1">
    <location>
        <begin position="123"/>
        <end position="141"/>
    </location>
</feature>
<sequence length="187" mass="20840">MPRNLMPLAWLVAIMVAIDGLKLPLVMATSYLMPELFAQTTVAEIDTASIGFYLLTAVVFAVWIVMAGQNLRRLGFEDLEFSPASRVWWFFIPIANLFRPFQGMRELWNASHGEEHYGENQPIVSIWWALWLANGLISGFLPEGSVTWLTVLAVVGIALSGVAIAMIFRITIAQNRPVAEDLAEVFA</sequence>
<organism evidence="3 4">
    <name type="scientific">Stakelama tenebrarum</name>
    <dbReference type="NCBI Taxonomy" id="2711215"/>
    <lineage>
        <taxon>Bacteria</taxon>
        <taxon>Pseudomonadati</taxon>
        <taxon>Pseudomonadota</taxon>
        <taxon>Alphaproteobacteria</taxon>
        <taxon>Sphingomonadales</taxon>
        <taxon>Sphingomonadaceae</taxon>
        <taxon>Stakelama</taxon>
    </lineage>
</organism>